<dbReference type="PANTHER" id="PTHR45348">
    <property type="entry name" value="HYPOTHETICAL OXIDOREDUCTASE (EUROFUNG)"/>
    <property type="match status" value="1"/>
</dbReference>
<comment type="caution">
    <text evidence="3">The sequence shown here is derived from an EMBL/GenBank/DDBJ whole genome shotgun (WGS) entry which is preliminary data.</text>
</comment>
<dbReference type="InterPro" id="IPR013154">
    <property type="entry name" value="ADH-like_N"/>
</dbReference>
<dbReference type="PANTHER" id="PTHR45348:SF7">
    <property type="entry name" value="ZINC BINDING OXIDOREDUCTASE, PUTATIVE-RELATED"/>
    <property type="match status" value="1"/>
</dbReference>
<gene>
    <name evidence="3" type="primary">fsdC-0</name>
    <name evidence="3" type="ORF">Forpe1208_v014395</name>
</gene>
<evidence type="ECO:0000313" key="3">
    <source>
        <dbReference type="EMBL" id="KAG7406614.1"/>
    </source>
</evidence>
<evidence type="ECO:0000259" key="2">
    <source>
        <dbReference type="SMART" id="SM00829"/>
    </source>
</evidence>
<name>A0A8J5NHG6_FUSOX</name>
<evidence type="ECO:0000313" key="4">
    <source>
        <dbReference type="Proteomes" id="UP000694050"/>
    </source>
</evidence>
<dbReference type="Pfam" id="PF00107">
    <property type="entry name" value="ADH_zinc_N"/>
    <property type="match status" value="1"/>
</dbReference>
<sequence length="353" mass="37402">MSPKLNKALYVTEDGQFVIRNDLDHESMTPNELLIETRYSGVNPADIKHSTHLGIQATALGYDFAGQVLKAPPGSGFKEGDAVAGYTPSGMGRPTKYGAHQSFLAVPFDMAFKIPSNLPEAHAAALTSVVMTAADIVHNLFKFPLPTNPGDFSGPILIWGASSAVGLSTLQLARASGCRNIFVTASPARHDILISLGATHTFDYSSPTVVAEIKSAVEALGEGPITHAVDAAGTVGEMSSADLTAQSASESSVLSSVVLRRDSKFQMPTAMMKDVFRIHPPGAPEPIILPARPAGHWNAWSALQWAVANYGTKFKLPSVSVLDVTAEEALGELLSVESGKRGFGKIVFQHPLK</sequence>
<accession>A0A8J5NHG6</accession>
<dbReference type="Pfam" id="PF08240">
    <property type="entry name" value="ADH_N"/>
    <property type="match status" value="1"/>
</dbReference>
<dbReference type="InterPro" id="IPR047122">
    <property type="entry name" value="Trans-enoyl_RdTase-like"/>
</dbReference>
<dbReference type="CDD" id="cd08249">
    <property type="entry name" value="enoyl_reductase_like"/>
    <property type="match status" value="1"/>
</dbReference>
<reference evidence="3" key="1">
    <citation type="submission" date="2021-04" db="EMBL/GenBank/DDBJ databases">
        <title>First draft genome resource for Brassicaceae pathogens Fusarium oxysporum f. sp. raphani and Fusarium oxysporum f. sp. rapae.</title>
        <authorList>
            <person name="Asai S."/>
        </authorList>
    </citation>
    <scope>NUCLEOTIDE SEQUENCE</scope>
    <source>
        <strain evidence="3">Tf1208</strain>
    </source>
</reference>
<dbReference type="GO" id="GO:0016651">
    <property type="term" value="F:oxidoreductase activity, acting on NAD(P)H"/>
    <property type="evidence" value="ECO:0007669"/>
    <property type="project" value="InterPro"/>
</dbReference>
<dbReference type="InterPro" id="IPR013149">
    <property type="entry name" value="ADH-like_C"/>
</dbReference>
<protein>
    <submittedName>
        <fullName evidence="3">Trans-enoyl reductase fsdC</fullName>
    </submittedName>
</protein>
<dbReference type="InterPro" id="IPR020843">
    <property type="entry name" value="ER"/>
</dbReference>
<dbReference type="EMBL" id="JAELUQ010000011">
    <property type="protein sequence ID" value="KAG7406614.1"/>
    <property type="molecule type" value="Genomic_DNA"/>
</dbReference>
<dbReference type="Proteomes" id="UP000694050">
    <property type="component" value="Unassembled WGS sequence"/>
</dbReference>
<evidence type="ECO:0000256" key="1">
    <source>
        <dbReference type="ARBA" id="ARBA00023002"/>
    </source>
</evidence>
<proteinExistence type="predicted"/>
<keyword evidence="1" id="KW-0560">Oxidoreductase</keyword>
<dbReference type="SMART" id="SM00829">
    <property type="entry name" value="PKS_ER"/>
    <property type="match status" value="1"/>
</dbReference>
<feature type="domain" description="Enoyl reductase (ER)" evidence="2">
    <location>
        <begin position="15"/>
        <end position="348"/>
    </location>
</feature>
<dbReference type="AlphaFoldDB" id="A0A8J5NHG6"/>
<organism evidence="3 4">
    <name type="scientific">Fusarium oxysporum f. sp. rapae</name>
    <dbReference type="NCBI Taxonomy" id="485398"/>
    <lineage>
        <taxon>Eukaryota</taxon>
        <taxon>Fungi</taxon>
        <taxon>Dikarya</taxon>
        <taxon>Ascomycota</taxon>
        <taxon>Pezizomycotina</taxon>
        <taxon>Sordariomycetes</taxon>
        <taxon>Hypocreomycetidae</taxon>
        <taxon>Hypocreales</taxon>
        <taxon>Nectriaceae</taxon>
        <taxon>Fusarium</taxon>
        <taxon>Fusarium oxysporum species complex</taxon>
    </lineage>
</organism>